<keyword evidence="8" id="KW-1185">Reference proteome</keyword>
<dbReference type="PANTHER" id="PTHR30482">
    <property type="entry name" value="HIGH-AFFINITY BRANCHED-CHAIN AMINO ACID TRANSPORT SYSTEM PERMEASE"/>
    <property type="match status" value="1"/>
</dbReference>
<evidence type="ECO:0000256" key="6">
    <source>
        <dbReference type="SAM" id="Phobius"/>
    </source>
</evidence>
<dbReference type="InterPro" id="IPR043428">
    <property type="entry name" value="LivM-like"/>
</dbReference>
<feature type="transmembrane region" description="Helical" evidence="6">
    <location>
        <begin position="212"/>
        <end position="232"/>
    </location>
</feature>
<dbReference type="InterPro" id="IPR001851">
    <property type="entry name" value="ABC_transp_permease"/>
</dbReference>
<evidence type="ECO:0000313" key="8">
    <source>
        <dbReference type="Proteomes" id="UP000545507"/>
    </source>
</evidence>
<accession>A0A7Y8GZN4</accession>
<proteinExistence type="predicted"/>
<keyword evidence="5 6" id="KW-0472">Membrane</keyword>
<feature type="transmembrane region" description="Helical" evidence="6">
    <location>
        <begin position="61"/>
        <end position="78"/>
    </location>
</feature>
<feature type="transmembrane region" description="Helical" evidence="6">
    <location>
        <begin position="252"/>
        <end position="277"/>
    </location>
</feature>
<feature type="transmembrane region" description="Helical" evidence="6">
    <location>
        <begin position="289"/>
        <end position="311"/>
    </location>
</feature>
<evidence type="ECO:0000256" key="4">
    <source>
        <dbReference type="ARBA" id="ARBA00022989"/>
    </source>
</evidence>
<dbReference type="PANTHER" id="PTHR30482:SF17">
    <property type="entry name" value="ABC TRANSPORTER ATP-BINDING PROTEIN"/>
    <property type="match status" value="1"/>
</dbReference>
<dbReference type="CDD" id="cd06581">
    <property type="entry name" value="TM_PBP1_LivM_like"/>
    <property type="match status" value="1"/>
</dbReference>
<sequence>MNNKYKYWPLLALLLIAVALPHFTRGTQTEFAIEILVTGMFALSLNILIGRLGLISFGHGLFLGLGAYLAAFMLRHVAENLFVLLAVALLVGVMVSLLVGAMVLRLGGVGFVMITIAFCQLFYVLVLSTQAWSGGINGISSIPRPSLWAGDGVPDWLSLDNGITFYYVALLLLIALLLGLKRLDASPLGAVFSGIRQNPMRMRALGYPVRRFQLIGFVMAGSVAAVAGSLHASLFSLVDPALLFWTTSGEVILMVILGGIGSLYGPLVGAALFLALFHYLGALTDHWRLVLGMIFVLMVLYAPNGLVPLLANAWRRWRRWRRPDLRRPGAEAVPTLTKEGGEA</sequence>
<keyword evidence="4 6" id="KW-1133">Transmembrane helix</keyword>
<evidence type="ECO:0000256" key="1">
    <source>
        <dbReference type="ARBA" id="ARBA00004651"/>
    </source>
</evidence>
<reference evidence="7 8" key="1">
    <citation type="submission" date="2019-09" db="EMBL/GenBank/DDBJ databases">
        <title>Hydrogenophaga aromatica sp. nov., isolated from a para-xylene-degrading enrichment culture.</title>
        <authorList>
            <person name="Tancsics A."/>
            <person name="Banerjee S."/>
        </authorList>
    </citation>
    <scope>NUCLEOTIDE SEQUENCE [LARGE SCALE GENOMIC DNA]</scope>
    <source>
        <strain evidence="7 8">D2P1</strain>
    </source>
</reference>
<name>A0A7Y8GZN4_9BURK</name>
<keyword evidence="3 6" id="KW-0812">Transmembrane</keyword>
<evidence type="ECO:0000313" key="7">
    <source>
        <dbReference type="EMBL" id="NWF47795.1"/>
    </source>
</evidence>
<feature type="transmembrane region" description="Helical" evidence="6">
    <location>
        <begin position="163"/>
        <end position="180"/>
    </location>
</feature>
<comment type="caution">
    <text evidence="7">The sequence shown here is derived from an EMBL/GenBank/DDBJ whole genome shotgun (WGS) entry which is preliminary data.</text>
</comment>
<dbReference type="GO" id="GO:0015658">
    <property type="term" value="F:branched-chain amino acid transmembrane transporter activity"/>
    <property type="evidence" value="ECO:0007669"/>
    <property type="project" value="InterPro"/>
</dbReference>
<dbReference type="Proteomes" id="UP000545507">
    <property type="component" value="Unassembled WGS sequence"/>
</dbReference>
<evidence type="ECO:0000256" key="2">
    <source>
        <dbReference type="ARBA" id="ARBA00022475"/>
    </source>
</evidence>
<evidence type="ECO:0000256" key="5">
    <source>
        <dbReference type="ARBA" id="ARBA00023136"/>
    </source>
</evidence>
<feature type="transmembrane region" description="Helical" evidence="6">
    <location>
        <begin position="111"/>
        <end position="132"/>
    </location>
</feature>
<feature type="transmembrane region" description="Helical" evidence="6">
    <location>
        <begin position="84"/>
        <end position="104"/>
    </location>
</feature>
<organism evidence="7 8">
    <name type="scientific">Hydrogenophaga aromaticivorans</name>
    <dbReference type="NCBI Taxonomy" id="2610898"/>
    <lineage>
        <taxon>Bacteria</taxon>
        <taxon>Pseudomonadati</taxon>
        <taxon>Pseudomonadota</taxon>
        <taxon>Betaproteobacteria</taxon>
        <taxon>Burkholderiales</taxon>
        <taxon>Comamonadaceae</taxon>
        <taxon>Hydrogenophaga</taxon>
    </lineage>
</organism>
<dbReference type="EMBL" id="VYGV01000023">
    <property type="protein sequence ID" value="NWF47795.1"/>
    <property type="molecule type" value="Genomic_DNA"/>
</dbReference>
<feature type="transmembrane region" description="Helical" evidence="6">
    <location>
        <begin position="36"/>
        <end position="54"/>
    </location>
</feature>
<evidence type="ECO:0000256" key="3">
    <source>
        <dbReference type="ARBA" id="ARBA00022692"/>
    </source>
</evidence>
<dbReference type="Pfam" id="PF02653">
    <property type="entry name" value="BPD_transp_2"/>
    <property type="match status" value="1"/>
</dbReference>
<protein>
    <submittedName>
        <fullName evidence="7">Branched-chain amino acid ABC transporter permease</fullName>
    </submittedName>
</protein>
<dbReference type="GO" id="GO:0005886">
    <property type="term" value="C:plasma membrane"/>
    <property type="evidence" value="ECO:0007669"/>
    <property type="project" value="UniProtKB-SubCell"/>
</dbReference>
<keyword evidence="2" id="KW-1003">Cell membrane</keyword>
<dbReference type="AlphaFoldDB" id="A0A7Y8GZN4"/>
<gene>
    <name evidence="7" type="ORF">F3K02_21435</name>
</gene>
<dbReference type="RefSeq" id="WP_177137706.1">
    <property type="nucleotide sequence ID" value="NZ_VYGV01000023.1"/>
</dbReference>
<comment type="subcellular location">
    <subcellularLocation>
        <location evidence="1">Cell membrane</location>
        <topology evidence="1">Multi-pass membrane protein</topology>
    </subcellularLocation>
</comment>